<feature type="chain" id="PRO_5014898334" evidence="1">
    <location>
        <begin position="18"/>
        <end position="80"/>
    </location>
</feature>
<feature type="non-terminal residue" evidence="2">
    <location>
        <position position="1"/>
    </location>
</feature>
<accession>A0A2N5SYT3</accession>
<keyword evidence="3" id="KW-1185">Reference proteome</keyword>
<feature type="signal peptide" evidence="1">
    <location>
        <begin position="1"/>
        <end position="17"/>
    </location>
</feature>
<name>A0A2N5SYT3_9BASI</name>
<evidence type="ECO:0000256" key="1">
    <source>
        <dbReference type="SAM" id="SignalP"/>
    </source>
</evidence>
<evidence type="ECO:0000313" key="3">
    <source>
        <dbReference type="Proteomes" id="UP000235388"/>
    </source>
</evidence>
<organism evidence="2 3">
    <name type="scientific">Puccinia coronata f. sp. avenae</name>
    <dbReference type="NCBI Taxonomy" id="200324"/>
    <lineage>
        <taxon>Eukaryota</taxon>
        <taxon>Fungi</taxon>
        <taxon>Dikarya</taxon>
        <taxon>Basidiomycota</taxon>
        <taxon>Pucciniomycotina</taxon>
        <taxon>Pucciniomycetes</taxon>
        <taxon>Pucciniales</taxon>
        <taxon>Pucciniaceae</taxon>
        <taxon>Puccinia</taxon>
    </lineage>
</organism>
<protein>
    <submittedName>
        <fullName evidence="2">Uncharacterized protein</fullName>
    </submittedName>
</protein>
<evidence type="ECO:0000313" key="2">
    <source>
        <dbReference type="EMBL" id="PLW18411.1"/>
    </source>
</evidence>
<proteinExistence type="predicted"/>
<feature type="non-terminal residue" evidence="2">
    <location>
        <position position="80"/>
    </location>
</feature>
<keyword evidence="1" id="KW-0732">Signal</keyword>
<reference evidence="2 3" key="1">
    <citation type="submission" date="2017-11" db="EMBL/GenBank/DDBJ databases">
        <title>De novo assembly and phasing of dikaryotic genomes from two isolates of Puccinia coronata f. sp. avenae, the causal agent of oat crown rust.</title>
        <authorList>
            <person name="Miller M.E."/>
            <person name="Zhang Y."/>
            <person name="Omidvar V."/>
            <person name="Sperschneider J."/>
            <person name="Schwessinger B."/>
            <person name="Raley C."/>
            <person name="Palmer J.M."/>
            <person name="Garnica D."/>
            <person name="Upadhyaya N."/>
            <person name="Rathjen J."/>
            <person name="Taylor J.M."/>
            <person name="Park R.F."/>
            <person name="Dodds P.N."/>
            <person name="Hirsch C.D."/>
            <person name="Kianian S.F."/>
            <person name="Figueroa M."/>
        </authorList>
    </citation>
    <scope>NUCLEOTIDE SEQUENCE [LARGE SCALE GENOMIC DNA]</scope>
    <source>
        <strain evidence="2">12NC29</strain>
    </source>
</reference>
<dbReference type="EMBL" id="PGCJ01000832">
    <property type="protein sequence ID" value="PLW18411.1"/>
    <property type="molecule type" value="Genomic_DNA"/>
</dbReference>
<comment type="caution">
    <text evidence="2">The sequence shown here is derived from an EMBL/GenBank/DDBJ whole genome shotgun (WGS) entry which is preliminary data.</text>
</comment>
<sequence>LLKSNTVLVITISSCAAHSTVSGSNGKPSLCSVNSSSQLLSILLQRSPARKGRRRPKEFIPTEYVYHQPVGKPHRHIIEA</sequence>
<dbReference type="AlphaFoldDB" id="A0A2N5SYT3"/>
<gene>
    <name evidence="2" type="ORF">PCANC_08863</name>
</gene>
<dbReference type="Proteomes" id="UP000235388">
    <property type="component" value="Unassembled WGS sequence"/>
</dbReference>